<feature type="domain" description="GGDEF" evidence="3">
    <location>
        <begin position="151"/>
        <end position="286"/>
    </location>
</feature>
<organism evidence="4 5">
    <name type="scientific">Roseomonas nitratireducens</name>
    <dbReference type="NCBI Taxonomy" id="2820810"/>
    <lineage>
        <taxon>Bacteria</taxon>
        <taxon>Pseudomonadati</taxon>
        <taxon>Pseudomonadota</taxon>
        <taxon>Alphaproteobacteria</taxon>
        <taxon>Acetobacterales</taxon>
        <taxon>Roseomonadaceae</taxon>
        <taxon>Roseomonas</taxon>
    </lineage>
</organism>
<proteinExistence type="predicted"/>
<feature type="transmembrane region" description="Helical" evidence="2">
    <location>
        <begin position="84"/>
        <end position="107"/>
    </location>
</feature>
<dbReference type="RefSeq" id="WP_209350264.1">
    <property type="nucleotide sequence ID" value="NZ_JAGIYZ010000002.1"/>
</dbReference>
<comment type="caution">
    <text evidence="4">The sequence shown here is derived from an EMBL/GenBank/DDBJ whole genome shotgun (WGS) entry which is preliminary data.</text>
</comment>
<dbReference type="GO" id="GO:0052621">
    <property type="term" value="F:diguanylate cyclase activity"/>
    <property type="evidence" value="ECO:0007669"/>
    <property type="project" value="UniProtKB-EC"/>
</dbReference>
<evidence type="ECO:0000256" key="2">
    <source>
        <dbReference type="SAM" id="Phobius"/>
    </source>
</evidence>
<dbReference type="InterPro" id="IPR043128">
    <property type="entry name" value="Rev_trsase/Diguanyl_cyclase"/>
</dbReference>
<dbReference type="EC" id="2.7.7.65" evidence="4"/>
<dbReference type="InterPro" id="IPR029787">
    <property type="entry name" value="Nucleotide_cyclase"/>
</dbReference>
<keyword evidence="4" id="KW-0808">Transferase</keyword>
<dbReference type="InterPro" id="IPR000160">
    <property type="entry name" value="GGDEF_dom"/>
</dbReference>
<keyword evidence="2" id="KW-1133">Transmembrane helix</keyword>
<keyword evidence="5" id="KW-1185">Reference proteome</keyword>
<feature type="transmembrane region" description="Helical" evidence="2">
    <location>
        <begin position="24"/>
        <end position="46"/>
    </location>
</feature>
<evidence type="ECO:0000313" key="4">
    <source>
        <dbReference type="EMBL" id="MBP0462865.1"/>
    </source>
</evidence>
<gene>
    <name evidence="4" type="ORF">J5Y09_02975</name>
</gene>
<reference evidence="4 5" key="1">
    <citation type="submission" date="2021-03" db="EMBL/GenBank/DDBJ databases">
        <authorList>
            <person name="So Y."/>
        </authorList>
    </citation>
    <scope>NUCLEOTIDE SEQUENCE [LARGE SCALE GENOMIC DNA]</scope>
    <source>
        <strain evidence="4 5">PWR1</strain>
    </source>
</reference>
<feature type="transmembrane region" description="Helical" evidence="2">
    <location>
        <begin position="53"/>
        <end position="72"/>
    </location>
</feature>
<feature type="region of interest" description="Disordered" evidence="1">
    <location>
        <begin position="277"/>
        <end position="306"/>
    </location>
</feature>
<evidence type="ECO:0000259" key="3">
    <source>
        <dbReference type="PROSITE" id="PS50887"/>
    </source>
</evidence>
<accession>A0ABS4ANC2</accession>
<evidence type="ECO:0000256" key="1">
    <source>
        <dbReference type="SAM" id="MobiDB-lite"/>
    </source>
</evidence>
<protein>
    <submittedName>
        <fullName evidence="4">Diguanylate cyclase</fullName>
        <ecNumber evidence="4">2.7.7.65</ecNumber>
    </submittedName>
</protein>
<dbReference type="Proteomes" id="UP000680815">
    <property type="component" value="Unassembled WGS sequence"/>
</dbReference>
<dbReference type="SUPFAM" id="SSF55073">
    <property type="entry name" value="Nucleotide cyclase"/>
    <property type="match status" value="1"/>
</dbReference>
<name>A0ABS4ANC2_9PROT</name>
<dbReference type="Pfam" id="PF00990">
    <property type="entry name" value="GGDEF"/>
    <property type="match status" value="1"/>
</dbReference>
<keyword evidence="4" id="KW-0548">Nucleotidyltransferase</keyword>
<evidence type="ECO:0000313" key="5">
    <source>
        <dbReference type="Proteomes" id="UP000680815"/>
    </source>
</evidence>
<keyword evidence="2" id="KW-0472">Membrane</keyword>
<dbReference type="SMART" id="SM00267">
    <property type="entry name" value="GGDEF"/>
    <property type="match status" value="1"/>
</dbReference>
<sequence length="306" mass="31812">MNAIFALLRYGLDMFDLGTLHHGLQAILLLLIIAAAGVALRAALLWHQRPRRFALALAGAGVILLSGLPRALDLATLAAPPAAWHGWLSLLPDAALPVVILILLRIVRRQDAARIRAARTRRVNPATDLPNRLHLPPLLLPALARCRRDGSPMVLVAATPDGLADIAALHGPAAAEAMLRGLADALRDATRAGDLAGHLAPDSLMACLPGTGRQAARVVAERVRARAAARLPHPAMDGRRSTVSLAIAEIGDGAAPAALEEAMAAAEAALALARAKGGDAIETAPPPPPRRPRPVPAPADAVTAVR</sequence>
<keyword evidence="2" id="KW-0812">Transmembrane</keyword>
<dbReference type="PROSITE" id="PS50887">
    <property type="entry name" value="GGDEF"/>
    <property type="match status" value="1"/>
</dbReference>
<dbReference type="Gene3D" id="3.30.70.270">
    <property type="match status" value="1"/>
</dbReference>
<dbReference type="EMBL" id="JAGIYZ010000002">
    <property type="protein sequence ID" value="MBP0462865.1"/>
    <property type="molecule type" value="Genomic_DNA"/>
</dbReference>
<feature type="compositionally biased region" description="Pro residues" evidence="1">
    <location>
        <begin position="284"/>
        <end position="297"/>
    </location>
</feature>